<reference evidence="3" key="1">
    <citation type="journal article" date="2020" name="Stud. Mycol.">
        <title>101 Dothideomycetes genomes: a test case for predicting lifestyles and emergence of pathogens.</title>
        <authorList>
            <person name="Haridas S."/>
            <person name="Albert R."/>
            <person name="Binder M."/>
            <person name="Bloem J."/>
            <person name="Labutti K."/>
            <person name="Salamov A."/>
            <person name="Andreopoulos B."/>
            <person name="Baker S."/>
            <person name="Barry K."/>
            <person name="Bills G."/>
            <person name="Bluhm B."/>
            <person name="Cannon C."/>
            <person name="Castanera R."/>
            <person name="Culley D."/>
            <person name="Daum C."/>
            <person name="Ezra D."/>
            <person name="Gonzalez J."/>
            <person name="Henrissat B."/>
            <person name="Kuo A."/>
            <person name="Liang C."/>
            <person name="Lipzen A."/>
            <person name="Lutzoni F."/>
            <person name="Magnuson J."/>
            <person name="Mondo S."/>
            <person name="Nolan M."/>
            <person name="Ohm R."/>
            <person name="Pangilinan J."/>
            <person name="Park H.-J."/>
            <person name="Ramirez L."/>
            <person name="Alfaro M."/>
            <person name="Sun H."/>
            <person name="Tritt A."/>
            <person name="Yoshinaga Y."/>
            <person name="Zwiers L.-H."/>
            <person name="Turgeon B."/>
            <person name="Goodwin S."/>
            <person name="Spatafora J."/>
            <person name="Crous P."/>
            <person name="Grigoriev I."/>
        </authorList>
    </citation>
    <scope>NUCLEOTIDE SEQUENCE</scope>
    <source>
        <strain evidence="3">CBS 473.64</strain>
    </source>
</reference>
<dbReference type="InterPro" id="IPR008630">
    <property type="entry name" value="Glyco_trans_34"/>
</dbReference>
<protein>
    <recommendedName>
        <fullName evidence="5">Nucleotide-diphospho-sugar transferase domain-containing protein</fullName>
    </recommendedName>
</protein>
<keyword evidence="2" id="KW-0808">Transferase</keyword>
<name>A0A6A6RHR7_9PLEO</name>
<sequence length="237" mass="27611">MYAQIHDYDYKFFQAHSIEGYHDTWILPRVLLQLLEDGKYDFVVTMDADVSVTHPEVPLEFLFNKWGVSHQTSIALPLDVEESEDGKIKTADSKGVQILNTGLVVVQNLPYTKEMLEAWRDCPTEVRYEGCARWKQEWSHEQRAFSEYIRYDFNPQDDNIVTIPCDDAMAFPGMAAQYAGRIVSDCNGRFFRHHTLNKEKTKQSVATSVMQMLYTMMQDSVRDLRDDIWIMEGMDRT</sequence>
<dbReference type="PANTHER" id="PTHR31306:SF3">
    <property type="entry name" value="NUCLEOTIDE-DIPHOSPHO-SUGAR TRANSFERASE DOMAIN-CONTAINING PROTEIN"/>
    <property type="match status" value="1"/>
</dbReference>
<dbReference type="GO" id="GO:0016757">
    <property type="term" value="F:glycosyltransferase activity"/>
    <property type="evidence" value="ECO:0007669"/>
    <property type="project" value="UniProtKB-KW"/>
</dbReference>
<dbReference type="PANTHER" id="PTHR31306">
    <property type="entry name" value="ALPHA-1,6-MANNOSYLTRANSFERASE MNN11-RELATED"/>
    <property type="match status" value="1"/>
</dbReference>
<dbReference type="EMBL" id="MU006814">
    <property type="protein sequence ID" value="KAF2634780.1"/>
    <property type="molecule type" value="Genomic_DNA"/>
</dbReference>
<keyword evidence="1" id="KW-0328">Glycosyltransferase</keyword>
<dbReference type="GO" id="GO:0000139">
    <property type="term" value="C:Golgi membrane"/>
    <property type="evidence" value="ECO:0007669"/>
    <property type="project" value="TreeGrafter"/>
</dbReference>
<evidence type="ECO:0000256" key="1">
    <source>
        <dbReference type="ARBA" id="ARBA00022676"/>
    </source>
</evidence>
<dbReference type="AlphaFoldDB" id="A0A6A6RHR7"/>
<dbReference type="OrthoDB" id="3763672at2759"/>
<proteinExistence type="predicted"/>
<organism evidence="3 4">
    <name type="scientific">Massarina eburnea CBS 473.64</name>
    <dbReference type="NCBI Taxonomy" id="1395130"/>
    <lineage>
        <taxon>Eukaryota</taxon>
        <taxon>Fungi</taxon>
        <taxon>Dikarya</taxon>
        <taxon>Ascomycota</taxon>
        <taxon>Pezizomycotina</taxon>
        <taxon>Dothideomycetes</taxon>
        <taxon>Pleosporomycetidae</taxon>
        <taxon>Pleosporales</taxon>
        <taxon>Massarineae</taxon>
        <taxon>Massarinaceae</taxon>
        <taxon>Massarina</taxon>
    </lineage>
</organism>
<keyword evidence="4" id="KW-1185">Reference proteome</keyword>
<gene>
    <name evidence="3" type="ORF">P280DRAFT_413090</name>
</gene>
<dbReference type="Proteomes" id="UP000799753">
    <property type="component" value="Unassembled WGS sequence"/>
</dbReference>
<accession>A0A6A6RHR7</accession>
<evidence type="ECO:0008006" key="5">
    <source>
        <dbReference type="Google" id="ProtNLM"/>
    </source>
</evidence>
<evidence type="ECO:0000313" key="3">
    <source>
        <dbReference type="EMBL" id="KAF2634780.1"/>
    </source>
</evidence>
<evidence type="ECO:0000256" key="2">
    <source>
        <dbReference type="ARBA" id="ARBA00022679"/>
    </source>
</evidence>
<evidence type="ECO:0000313" key="4">
    <source>
        <dbReference type="Proteomes" id="UP000799753"/>
    </source>
</evidence>
<dbReference type="GO" id="GO:0006487">
    <property type="term" value="P:protein N-linked glycosylation"/>
    <property type="evidence" value="ECO:0007669"/>
    <property type="project" value="TreeGrafter"/>
</dbReference>